<evidence type="ECO:0000313" key="3">
    <source>
        <dbReference type="Proteomes" id="UP000887116"/>
    </source>
</evidence>
<organism evidence="2 3">
    <name type="scientific">Trichonephila clavata</name>
    <name type="common">Joro spider</name>
    <name type="synonym">Nephila clavata</name>
    <dbReference type="NCBI Taxonomy" id="2740835"/>
    <lineage>
        <taxon>Eukaryota</taxon>
        <taxon>Metazoa</taxon>
        <taxon>Ecdysozoa</taxon>
        <taxon>Arthropoda</taxon>
        <taxon>Chelicerata</taxon>
        <taxon>Arachnida</taxon>
        <taxon>Araneae</taxon>
        <taxon>Araneomorphae</taxon>
        <taxon>Entelegynae</taxon>
        <taxon>Araneoidea</taxon>
        <taxon>Nephilidae</taxon>
        <taxon>Trichonephila</taxon>
    </lineage>
</organism>
<name>A0A8X6FE88_TRICU</name>
<proteinExistence type="predicted"/>
<dbReference type="EMBL" id="BMAO01002044">
    <property type="protein sequence ID" value="GFQ77843.1"/>
    <property type="molecule type" value="Genomic_DNA"/>
</dbReference>
<dbReference type="AlphaFoldDB" id="A0A8X6FE88"/>
<accession>A0A8X6FE88</accession>
<gene>
    <name evidence="2" type="ORF">TNCT_616971</name>
</gene>
<comment type="caution">
    <text evidence="2">The sequence shown here is derived from an EMBL/GenBank/DDBJ whole genome shotgun (WGS) entry which is preliminary data.</text>
</comment>
<dbReference type="Proteomes" id="UP000887116">
    <property type="component" value="Unassembled WGS sequence"/>
</dbReference>
<reference evidence="2" key="1">
    <citation type="submission" date="2020-07" db="EMBL/GenBank/DDBJ databases">
        <title>Multicomponent nature underlies the extraordinary mechanical properties of spider dragline silk.</title>
        <authorList>
            <person name="Kono N."/>
            <person name="Nakamura H."/>
            <person name="Mori M."/>
            <person name="Yoshida Y."/>
            <person name="Ohtoshi R."/>
            <person name="Malay A.D."/>
            <person name="Moran D.A.P."/>
            <person name="Tomita M."/>
            <person name="Numata K."/>
            <person name="Arakawa K."/>
        </authorList>
    </citation>
    <scope>NUCLEOTIDE SEQUENCE</scope>
</reference>
<protein>
    <submittedName>
        <fullName evidence="2">Uncharacterized protein</fullName>
    </submittedName>
</protein>
<feature type="compositionally biased region" description="Polar residues" evidence="1">
    <location>
        <begin position="32"/>
        <end position="43"/>
    </location>
</feature>
<feature type="region of interest" description="Disordered" evidence="1">
    <location>
        <begin position="14"/>
        <end position="43"/>
    </location>
</feature>
<evidence type="ECO:0000313" key="2">
    <source>
        <dbReference type="EMBL" id="GFQ77843.1"/>
    </source>
</evidence>
<sequence length="43" mass="4592">MPLIFSTFIRRASKSRSELPPSIGTEGARPTISFSPARSGNGN</sequence>
<evidence type="ECO:0000256" key="1">
    <source>
        <dbReference type="SAM" id="MobiDB-lite"/>
    </source>
</evidence>
<feature type="non-terminal residue" evidence="2">
    <location>
        <position position="43"/>
    </location>
</feature>
<keyword evidence="3" id="KW-1185">Reference proteome</keyword>